<accession>A0A5D2H9A9</accession>
<organism evidence="1 2">
    <name type="scientific">Gossypium darwinii</name>
    <name type="common">Darwin's cotton</name>
    <name type="synonym">Gossypium barbadense var. darwinii</name>
    <dbReference type="NCBI Taxonomy" id="34276"/>
    <lineage>
        <taxon>Eukaryota</taxon>
        <taxon>Viridiplantae</taxon>
        <taxon>Streptophyta</taxon>
        <taxon>Embryophyta</taxon>
        <taxon>Tracheophyta</taxon>
        <taxon>Spermatophyta</taxon>
        <taxon>Magnoliopsida</taxon>
        <taxon>eudicotyledons</taxon>
        <taxon>Gunneridae</taxon>
        <taxon>Pentapetalae</taxon>
        <taxon>rosids</taxon>
        <taxon>malvids</taxon>
        <taxon>Malvales</taxon>
        <taxon>Malvaceae</taxon>
        <taxon>Malvoideae</taxon>
        <taxon>Gossypium</taxon>
    </lineage>
</organism>
<dbReference type="PANTHER" id="PTHR36346">
    <property type="entry name" value="EXPRESSED PROTEIN"/>
    <property type="match status" value="1"/>
</dbReference>
<proteinExistence type="predicted"/>
<sequence length="68" mass="8038">MSTIVGVWMDEFERLKERVQSKRSFMLKAKKDQQLVKERHVEEEKEAGKETIMSEATLCMLMDRFAPC</sequence>
<evidence type="ECO:0000313" key="2">
    <source>
        <dbReference type="Proteomes" id="UP000323506"/>
    </source>
</evidence>
<dbReference type="AlphaFoldDB" id="A0A5D2H9A9"/>
<dbReference type="Proteomes" id="UP000323506">
    <property type="component" value="Chromosome A03"/>
</dbReference>
<evidence type="ECO:0000313" key="1">
    <source>
        <dbReference type="EMBL" id="TYH26500.1"/>
    </source>
</evidence>
<protein>
    <submittedName>
        <fullName evidence="1">Uncharacterized protein</fullName>
    </submittedName>
</protein>
<dbReference type="PANTHER" id="PTHR36346:SF2">
    <property type="entry name" value="EXPRESSED PROTEIN"/>
    <property type="match status" value="1"/>
</dbReference>
<keyword evidence="2" id="KW-1185">Reference proteome</keyword>
<dbReference type="EMBL" id="CM017690">
    <property type="protein sequence ID" value="TYH26500.1"/>
    <property type="molecule type" value="Genomic_DNA"/>
</dbReference>
<name>A0A5D2H9A9_GOSDA</name>
<reference evidence="1 2" key="1">
    <citation type="submission" date="2019-06" db="EMBL/GenBank/DDBJ databases">
        <title>WGS assembly of Gossypium darwinii.</title>
        <authorList>
            <person name="Chen Z.J."/>
            <person name="Sreedasyam A."/>
            <person name="Ando A."/>
            <person name="Song Q."/>
            <person name="De L."/>
            <person name="Hulse-Kemp A."/>
            <person name="Ding M."/>
            <person name="Ye W."/>
            <person name="Kirkbride R."/>
            <person name="Jenkins J."/>
            <person name="Plott C."/>
            <person name="Lovell J."/>
            <person name="Lin Y.-M."/>
            <person name="Vaughn R."/>
            <person name="Liu B."/>
            <person name="Li W."/>
            <person name="Simpson S."/>
            <person name="Scheffler B."/>
            <person name="Saski C."/>
            <person name="Grover C."/>
            <person name="Hu G."/>
            <person name="Conover J."/>
            <person name="Carlson J."/>
            <person name="Shu S."/>
            <person name="Boston L."/>
            <person name="Williams M."/>
            <person name="Peterson D."/>
            <person name="Mcgee K."/>
            <person name="Jones D."/>
            <person name="Wendel J."/>
            <person name="Stelly D."/>
            <person name="Grimwood J."/>
            <person name="Schmutz J."/>
        </authorList>
    </citation>
    <scope>NUCLEOTIDE SEQUENCE [LARGE SCALE GENOMIC DNA]</scope>
    <source>
        <strain evidence="1">1808015.09</strain>
    </source>
</reference>
<gene>
    <name evidence="1" type="ORF">ES288_A03G257600v1</name>
</gene>